<dbReference type="GO" id="GO:0000976">
    <property type="term" value="F:transcription cis-regulatory region binding"/>
    <property type="evidence" value="ECO:0007669"/>
    <property type="project" value="TreeGrafter"/>
</dbReference>
<dbReference type="RefSeq" id="WP_113932260.1">
    <property type="nucleotide sequence ID" value="NZ_JACCEU010000002.1"/>
</dbReference>
<keyword evidence="4" id="KW-0804">Transcription</keyword>
<dbReference type="InterPro" id="IPR036390">
    <property type="entry name" value="WH_DNA-bd_sf"/>
</dbReference>
<dbReference type="Pfam" id="PF03466">
    <property type="entry name" value="LysR_substrate"/>
    <property type="match status" value="1"/>
</dbReference>
<dbReference type="Gene3D" id="3.40.190.10">
    <property type="entry name" value="Periplasmic binding protein-like II"/>
    <property type="match status" value="2"/>
</dbReference>
<dbReference type="InterPro" id="IPR036388">
    <property type="entry name" value="WH-like_DNA-bd_sf"/>
</dbReference>
<comment type="caution">
    <text evidence="6">The sequence shown here is derived from an EMBL/GenBank/DDBJ whole genome shotgun (WGS) entry which is preliminary data.</text>
</comment>
<evidence type="ECO:0000256" key="3">
    <source>
        <dbReference type="ARBA" id="ARBA00023125"/>
    </source>
</evidence>
<dbReference type="Pfam" id="PF00126">
    <property type="entry name" value="HTH_1"/>
    <property type="match status" value="2"/>
</dbReference>
<comment type="similarity">
    <text evidence="1">Belongs to the LysR transcriptional regulatory family.</text>
</comment>
<evidence type="ECO:0000313" key="7">
    <source>
        <dbReference type="Proteomes" id="UP000253628"/>
    </source>
</evidence>
<keyword evidence="2" id="KW-0805">Transcription regulation</keyword>
<feature type="domain" description="HTH lysR-type" evidence="5">
    <location>
        <begin position="18"/>
        <end position="73"/>
    </location>
</feature>
<dbReference type="InterPro" id="IPR005119">
    <property type="entry name" value="LysR_subst-bd"/>
</dbReference>
<feature type="domain" description="HTH lysR-type" evidence="5">
    <location>
        <begin position="121"/>
        <end position="176"/>
    </location>
</feature>
<dbReference type="GO" id="GO:0003700">
    <property type="term" value="F:DNA-binding transcription factor activity"/>
    <property type="evidence" value="ECO:0007669"/>
    <property type="project" value="InterPro"/>
</dbReference>
<dbReference type="AlphaFoldDB" id="A0A366HHB0"/>
<evidence type="ECO:0000256" key="2">
    <source>
        <dbReference type="ARBA" id="ARBA00023015"/>
    </source>
</evidence>
<dbReference type="PROSITE" id="PS50931">
    <property type="entry name" value="HTH_LYSR"/>
    <property type="match status" value="2"/>
</dbReference>
<evidence type="ECO:0000259" key="5">
    <source>
        <dbReference type="PROSITE" id="PS50931"/>
    </source>
</evidence>
<dbReference type="PANTHER" id="PTHR30126">
    <property type="entry name" value="HTH-TYPE TRANSCRIPTIONAL REGULATOR"/>
    <property type="match status" value="1"/>
</dbReference>
<accession>A0A366HHB0</accession>
<dbReference type="EMBL" id="QNRQ01000002">
    <property type="protein sequence ID" value="RBP42043.1"/>
    <property type="molecule type" value="Genomic_DNA"/>
</dbReference>
<organism evidence="6 7">
    <name type="scientific">Eoetvoesiella caeni</name>
    <dbReference type="NCBI Taxonomy" id="645616"/>
    <lineage>
        <taxon>Bacteria</taxon>
        <taxon>Pseudomonadati</taxon>
        <taxon>Pseudomonadota</taxon>
        <taxon>Betaproteobacteria</taxon>
        <taxon>Burkholderiales</taxon>
        <taxon>Alcaligenaceae</taxon>
        <taxon>Eoetvoesiella</taxon>
    </lineage>
</organism>
<keyword evidence="3" id="KW-0238">DNA-binding</keyword>
<gene>
    <name evidence="6" type="ORF">DFR37_102429</name>
</gene>
<reference evidence="6 7" key="1">
    <citation type="submission" date="2018-06" db="EMBL/GenBank/DDBJ databases">
        <title>Genomic Encyclopedia of Type Strains, Phase IV (KMG-IV): sequencing the most valuable type-strain genomes for metagenomic binning, comparative biology and taxonomic classification.</title>
        <authorList>
            <person name="Goeker M."/>
        </authorList>
    </citation>
    <scope>NUCLEOTIDE SEQUENCE [LARGE SCALE GENOMIC DNA]</scope>
    <source>
        <strain evidence="6 7">DSM 25520</strain>
    </source>
</reference>
<dbReference type="Gene3D" id="1.10.10.10">
    <property type="entry name" value="Winged helix-like DNA-binding domain superfamily/Winged helix DNA-binding domain"/>
    <property type="match status" value="2"/>
</dbReference>
<dbReference type="SUPFAM" id="SSF53850">
    <property type="entry name" value="Periplasmic binding protein-like II"/>
    <property type="match status" value="1"/>
</dbReference>
<evidence type="ECO:0000256" key="4">
    <source>
        <dbReference type="ARBA" id="ARBA00023163"/>
    </source>
</evidence>
<dbReference type="PANTHER" id="PTHR30126:SF98">
    <property type="entry name" value="HTH-TYPE TRANSCRIPTIONAL ACTIVATOR BAUR"/>
    <property type="match status" value="1"/>
</dbReference>
<dbReference type="InterPro" id="IPR000847">
    <property type="entry name" value="LysR_HTH_N"/>
</dbReference>
<dbReference type="OrthoDB" id="8981337at2"/>
<dbReference type="PRINTS" id="PR00039">
    <property type="entry name" value="HTHLYSR"/>
</dbReference>
<evidence type="ECO:0000313" key="6">
    <source>
        <dbReference type="EMBL" id="RBP42043.1"/>
    </source>
</evidence>
<dbReference type="Proteomes" id="UP000253628">
    <property type="component" value="Unassembled WGS sequence"/>
</dbReference>
<keyword evidence="7" id="KW-1185">Reference proteome</keyword>
<proteinExistence type="inferred from homology"/>
<dbReference type="SUPFAM" id="SSF46785">
    <property type="entry name" value="Winged helix' DNA-binding domain"/>
    <property type="match status" value="2"/>
</dbReference>
<name>A0A366HHB0_9BURK</name>
<protein>
    <submittedName>
        <fullName evidence="6">LysR family transcriptional regulator</fullName>
    </submittedName>
</protein>
<evidence type="ECO:0000256" key="1">
    <source>
        <dbReference type="ARBA" id="ARBA00009437"/>
    </source>
</evidence>
<sequence>MSQVHDSHGRPVPLARHLKQFRSVLAVSKTGSTAHAAGLLPLSQSAIARAIRELEASLGVTLFERAARGMLLTPEGRLLARRAERAFEQLVLAETEVRNFVGQDAAAARLPAGRFSGSCAYRHLETYIAFCATGGETAAAAQLGISQPAVNQTLRQLEHLLGDKLFQRSLRGMRLTESGEAVLRRAKLALAEFRQAEEDMAALHGKMVGRLVIGSLPLSSGVLVPRAVDRVLAMHKDIHVTIVDGTYDSLMHQLRHADVDVIVGALRSLEPNSDVVQEALFEDTLSVVARQGHPLMGAAPRGLRDLIGEQWIAPLSGTPARAAFERAFAADGVAPPRAPLEVNSPVVLQALLMDSNRLALLSRRQIIRGVSAGLLQVVPVPVKETSRHIGLTTRADADPSASLISLIAELRALSEPAN</sequence>